<comment type="caution">
    <text evidence="8">The sequence shown here is derived from an EMBL/GenBank/DDBJ whole genome shotgun (WGS) entry which is preliminary data.</text>
</comment>
<dbReference type="Pfam" id="PF08281">
    <property type="entry name" value="Sigma70_r4_2"/>
    <property type="match status" value="1"/>
</dbReference>
<keyword evidence="4" id="KW-0238">DNA-binding</keyword>
<keyword evidence="3" id="KW-0731">Sigma factor</keyword>
<dbReference type="NCBIfam" id="TIGR02937">
    <property type="entry name" value="sigma70-ECF"/>
    <property type="match status" value="1"/>
</dbReference>
<dbReference type="InterPro" id="IPR014284">
    <property type="entry name" value="RNA_pol_sigma-70_dom"/>
</dbReference>
<dbReference type="PANTHER" id="PTHR43133">
    <property type="entry name" value="RNA POLYMERASE ECF-TYPE SIGMA FACTO"/>
    <property type="match status" value="1"/>
</dbReference>
<dbReference type="PANTHER" id="PTHR43133:SF8">
    <property type="entry name" value="RNA POLYMERASE SIGMA FACTOR HI_1459-RELATED"/>
    <property type="match status" value="1"/>
</dbReference>
<dbReference type="Proteomes" id="UP000521358">
    <property type="component" value="Unassembled WGS sequence"/>
</dbReference>
<dbReference type="Gene3D" id="1.10.10.10">
    <property type="entry name" value="Winged helix-like DNA-binding domain superfamily/Winged helix DNA-binding domain"/>
    <property type="match status" value="1"/>
</dbReference>
<gene>
    <name evidence="8" type="ORF">HED35_02720</name>
</gene>
<dbReference type="GO" id="GO:0016987">
    <property type="term" value="F:sigma factor activity"/>
    <property type="evidence" value="ECO:0007669"/>
    <property type="project" value="UniProtKB-KW"/>
</dbReference>
<keyword evidence="2" id="KW-0805">Transcription regulation</keyword>
<sequence>MNHSELEKLYNLYAKELFFYALSFTKNKSDAEELVSDAFYQLTMQDIFPSHIKFWLFHVVKNKFIDNERKKKRWSFLNIDNLTLTDNKQTDLHLLTKESYYSLYQSINQLKPPYKEITLLFYFLEWSTKEISQYLHISVNQVRVNLHRSRKQLKEILKDDY</sequence>
<evidence type="ECO:0000256" key="3">
    <source>
        <dbReference type="ARBA" id="ARBA00023082"/>
    </source>
</evidence>
<organism evidence="8 9">
    <name type="scientific">Vagococcus fluvialis</name>
    <dbReference type="NCBI Taxonomy" id="2738"/>
    <lineage>
        <taxon>Bacteria</taxon>
        <taxon>Bacillati</taxon>
        <taxon>Bacillota</taxon>
        <taxon>Bacilli</taxon>
        <taxon>Lactobacillales</taxon>
        <taxon>Enterococcaceae</taxon>
        <taxon>Vagococcus</taxon>
    </lineage>
</organism>
<dbReference type="Gene3D" id="1.10.1740.10">
    <property type="match status" value="1"/>
</dbReference>
<feature type="domain" description="RNA polymerase sigma factor 70 region 4 type 2" evidence="7">
    <location>
        <begin position="103"/>
        <end position="153"/>
    </location>
</feature>
<dbReference type="Pfam" id="PF04542">
    <property type="entry name" value="Sigma70_r2"/>
    <property type="match status" value="1"/>
</dbReference>
<evidence type="ECO:0000256" key="1">
    <source>
        <dbReference type="ARBA" id="ARBA00010641"/>
    </source>
</evidence>
<dbReference type="InterPro" id="IPR007627">
    <property type="entry name" value="RNA_pol_sigma70_r2"/>
</dbReference>
<comment type="similarity">
    <text evidence="1">Belongs to the sigma-70 factor family. ECF subfamily.</text>
</comment>
<evidence type="ECO:0000256" key="5">
    <source>
        <dbReference type="ARBA" id="ARBA00023163"/>
    </source>
</evidence>
<keyword evidence="5" id="KW-0804">Transcription</keyword>
<evidence type="ECO:0000259" key="7">
    <source>
        <dbReference type="Pfam" id="PF08281"/>
    </source>
</evidence>
<dbReference type="CDD" id="cd06171">
    <property type="entry name" value="Sigma70_r4"/>
    <property type="match status" value="1"/>
</dbReference>
<evidence type="ECO:0000313" key="9">
    <source>
        <dbReference type="Proteomes" id="UP000521358"/>
    </source>
</evidence>
<name>A0A7X6D748_9ENTE</name>
<proteinExistence type="inferred from homology"/>
<dbReference type="InterPro" id="IPR036388">
    <property type="entry name" value="WH-like_DNA-bd_sf"/>
</dbReference>
<dbReference type="InterPro" id="IPR013324">
    <property type="entry name" value="RNA_pol_sigma_r3/r4-like"/>
</dbReference>
<protein>
    <submittedName>
        <fullName evidence="8">Sigma-70 family RNA polymerase sigma factor</fullName>
    </submittedName>
</protein>
<evidence type="ECO:0000256" key="2">
    <source>
        <dbReference type="ARBA" id="ARBA00023015"/>
    </source>
</evidence>
<dbReference type="AlphaFoldDB" id="A0A7X6D748"/>
<dbReference type="GO" id="GO:0006352">
    <property type="term" value="P:DNA-templated transcription initiation"/>
    <property type="evidence" value="ECO:0007669"/>
    <property type="project" value="InterPro"/>
</dbReference>
<dbReference type="InterPro" id="IPR013249">
    <property type="entry name" value="RNA_pol_sigma70_r4_t2"/>
</dbReference>
<evidence type="ECO:0000259" key="6">
    <source>
        <dbReference type="Pfam" id="PF04542"/>
    </source>
</evidence>
<feature type="domain" description="RNA polymerase sigma-70 region 2" evidence="6">
    <location>
        <begin position="9"/>
        <end position="73"/>
    </location>
</feature>
<accession>A0A7X6D748</accession>
<evidence type="ECO:0000313" key="8">
    <source>
        <dbReference type="EMBL" id="NKC66994.1"/>
    </source>
</evidence>
<dbReference type="SUPFAM" id="SSF88659">
    <property type="entry name" value="Sigma3 and sigma4 domains of RNA polymerase sigma factors"/>
    <property type="match status" value="1"/>
</dbReference>
<dbReference type="InterPro" id="IPR013325">
    <property type="entry name" value="RNA_pol_sigma_r2"/>
</dbReference>
<dbReference type="InterPro" id="IPR039425">
    <property type="entry name" value="RNA_pol_sigma-70-like"/>
</dbReference>
<dbReference type="GO" id="GO:0003677">
    <property type="term" value="F:DNA binding"/>
    <property type="evidence" value="ECO:0007669"/>
    <property type="project" value="UniProtKB-KW"/>
</dbReference>
<evidence type="ECO:0000256" key="4">
    <source>
        <dbReference type="ARBA" id="ARBA00023125"/>
    </source>
</evidence>
<dbReference type="SUPFAM" id="SSF88946">
    <property type="entry name" value="Sigma2 domain of RNA polymerase sigma factors"/>
    <property type="match status" value="1"/>
</dbReference>
<dbReference type="RefSeq" id="WP_167806276.1">
    <property type="nucleotide sequence ID" value="NZ_JAAVMB010000002.1"/>
</dbReference>
<dbReference type="EMBL" id="JAAVMB010000002">
    <property type="protein sequence ID" value="NKC66994.1"/>
    <property type="molecule type" value="Genomic_DNA"/>
</dbReference>
<reference evidence="8 9" key="1">
    <citation type="submission" date="2020-03" db="EMBL/GenBank/DDBJ databases">
        <title>Bacterial samples isolated from urine from healthy bovine heifers (Gyr breed).</title>
        <authorList>
            <person name="Giannattasio-Ferraz S."/>
            <person name="Maskeri L."/>
            <person name="Penido A."/>
            <person name="Barbosa-Stancioli E.F."/>
            <person name="Putonti C."/>
        </authorList>
    </citation>
    <scope>NUCLEOTIDE SEQUENCE [LARGE SCALE GENOMIC DNA]</scope>
    <source>
        <strain evidence="8 9">UFMG-H7</strain>
    </source>
</reference>